<proteinExistence type="predicted"/>
<feature type="transmembrane region" description="Helical" evidence="5">
    <location>
        <begin position="84"/>
        <end position="105"/>
    </location>
</feature>
<dbReference type="InterPro" id="IPR005828">
    <property type="entry name" value="MFS_sugar_transport-like"/>
</dbReference>
<dbReference type="GO" id="GO:0016020">
    <property type="term" value="C:membrane"/>
    <property type="evidence" value="ECO:0007669"/>
    <property type="project" value="UniProtKB-SubCell"/>
</dbReference>
<evidence type="ECO:0000259" key="6">
    <source>
        <dbReference type="PROSITE" id="PS50850"/>
    </source>
</evidence>
<dbReference type="Proteomes" id="UP001459277">
    <property type="component" value="Unassembled WGS sequence"/>
</dbReference>
<accession>A0AAW2DI28</accession>
<dbReference type="InterPro" id="IPR020846">
    <property type="entry name" value="MFS_dom"/>
</dbReference>
<name>A0AAW2DI28_9ROSI</name>
<protein>
    <recommendedName>
        <fullName evidence="6">Major facilitator superfamily (MFS) profile domain-containing protein</fullName>
    </recommendedName>
</protein>
<dbReference type="PROSITE" id="PS50850">
    <property type="entry name" value="MFS"/>
    <property type="match status" value="1"/>
</dbReference>
<comment type="caution">
    <text evidence="7">The sequence shown here is derived from an EMBL/GenBank/DDBJ whole genome shotgun (WGS) entry which is preliminary data.</text>
</comment>
<keyword evidence="8" id="KW-1185">Reference proteome</keyword>
<feature type="transmembrane region" description="Helical" evidence="5">
    <location>
        <begin position="175"/>
        <end position="196"/>
    </location>
</feature>
<comment type="subcellular location">
    <subcellularLocation>
        <location evidence="1">Membrane</location>
        <topology evidence="1">Multi-pass membrane protein</topology>
    </subcellularLocation>
</comment>
<dbReference type="PANTHER" id="PTHR24064">
    <property type="entry name" value="SOLUTE CARRIER FAMILY 22 MEMBER"/>
    <property type="match status" value="1"/>
</dbReference>
<dbReference type="GO" id="GO:0022857">
    <property type="term" value="F:transmembrane transporter activity"/>
    <property type="evidence" value="ECO:0007669"/>
    <property type="project" value="InterPro"/>
</dbReference>
<evidence type="ECO:0000256" key="2">
    <source>
        <dbReference type="ARBA" id="ARBA00022692"/>
    </source>
</evidence>
<keyword evidence="3 5" id="KW-1133">Transmembrane helix</keyword>
<evidence type="ECO:0000256" key="1">
    <source>
        <dbReference type="ARBA" id="ARBA00004141"/>
    </source>
</evidence>
<dbReference type="Pfam" id="PF00083">
    <property type="entry name" value="Sugar_tr"/>
    <property type="match status" value="1"/>
</dbReference>
<dbReference type="InterPro" id="IPR036259">
    <property type="entry name" value="MFS_trans_sf"/>
</dbReference>
<feature type="domain" description="Major facilitator superfamily (MFS) profile" evidence="6">
    <location>
        <begin position="47"/>
        <end position="315"/>
    </location>
</feature>
<dbReference type="Gene3D" id="1.20.1250.20">
    <property type="entry name" value="MFS general substrate transporter like domains"/>
    <property type="match status" value="1"/>
</dbReference>
<feature type="transmembrane region" description="Helical" evidence="5">
    <location>
        <begin position="117"/>
        <end position="140"/>
    </location>
</feature>
<evidence type="ECO:0000256" key="5">
    <source>
        <dbReference type="SAM" id="Phobius"/>
    </source>
</evidence>
<dbReference type="AlphaFoldDB" id="A0AAW2DI28"/>
<sequence>MECTWPESLPSSKKKAIEELVQGRDIANQLCSLLNKLARDNNNNKAALAEDLVLKILKSFTNMWWSVWGKTIISDWGLECASSFVIGLPASSIFIGSLIGGFTLAMPGDIFLGRKNLLYISCLIMSIASLLTAFSMNIWMHSTLRLVSGIGRASIMTCSFILLTERVGKRWRGQIGSATFCSYTVGVLSLPALAYMNRGSSWRILYLYTSIPAIFYCIITYFFVYESHRWLFMQGRDKEALTILGRTASIEVKSLDSYLSSITLNREISKVNPYKLMEDLFKRSWALQRVLATMVLGFGIGVAFFGMLFGVENLG</sequence>
<keyword evidence="4 5" id="KW-0472">Membrane</keyword>
<organism evidence="7 8">
    <name type="scientific">Lithocarpus litseifolius</name>
    <dbReference type="NCBI Taxonomy" id="425828"/>
    <lineage>
        <taxon>Eukaryota</taxon>
        <taxon>Viridiplantae</taxon>
        <taxon>Streptophyta</taxon>
        <taxon>Embryophyta</taxon>
        <taxon>Tracheophyta</taxon>
        <taxon>Spermatophyta</taxon>
        <taxon>Magnoliopsida</taxon>
        <taxon>eudicotyledons</taxon>
        <taxon>Gunneridae</taxon>
        <taxon>Pentapetalae</taxon>
        <taxon>rosids</taxon>
        <taxon>fabids</taxon>
        <taxon>Fagales</taxon>
        <taxon>Fagaceae</taxon>
        <taxon>Lithocarpus</taxon>
    </lineage>
</organism>
<evidence type="ECO:0000313" key="7">
    <source>
        <dbReference type="EMBL" id="KAL0009512.1"/>
    </source>
</evidence>
<gene>
    <name evidence="7" type="ORF">SO802_011014</name>
</gene>
<dbReference type="EMBL" id="JAZDWU010000003">
    <property type="protein sequence ID" value="KAL0009512.1"/>
    <property type="molecule type" value="Genomic_DNA"/>
</dbReference>
<evidence type="ECO:0000256" key="4">
    <source>
        <dbReference type="ARBA" id="ARBA00023136"/>
    </source>
</evidence>
<keyword evidence="2 5" id="KW-0812">Transmembrane</keyword>
<feature type="transmembrane region" description="Helical" evidence="5">
    <location>
        <begin position="290"/>
        <end position="311"/>
    </location>
</feature>
<reference evidence="7 8" key="1">
    <citation type="submission" date="2024-01" db="EMBL/GenBank/DDBJ databases">
        <title>A telomere-to-telomere, gap-free genome of sweet tea (Lithocarpus litseifolius).</title>
        <authorList>
            <person name="Zhou J."/>
        </authorList>
    </citation>
    <scope>NUCLEOTIDE SEQUENCE [LARGE SCALE GENOMIC DNA]</scope>
    <source>
        <strain evidence="7">Zhou-2022a</strain>
        <tissue evidence="7">Leaf</tissue>
    </source>
</reference>
<feature type="transmembrane region" description="Helical" evidence="5">
    <location>
        <begin position="146"/>
        <end position="163"/>
    </location>
</feature>
<evidence type="ECO:0000313" key="8">
    <source>
        <dbReference type="Proteomes" id="UP001459277"/>
    </source>
</evidence>
<evidence type="ECO:0000256" key="3">
    <source>
        <dbReference type="ARBA" id="ARBA00022989"/>
    </source>
</evidence>
<dbReference type="SUPFAM" id="SSF103473">
    <property type="entry name" value="MFS general substrate transporter"/>
    <property type="match status" value="1"/>
</dbReference>
<feature type="transmembrane region" description="Helical" evidence="5">
    <location>
        <begin position="202"/>
        <end position="224"/>
    </location>
</feature>